<dbReference type="AlphaFoldDB" id="A0AAV9E8G7"/>
<feature type="compositionally biased region" description="Pro residues" evidence="1">
    <location>
        <begin position="45"/>
        <end position="55"/>
    </location>
</feature>
<reference evidence="3" key="2">
    <citation type="submission" date="2023-06" db="EMBL/GenBank/DDBJ databases">
        <authorList>
            <person name="Ma L."/>
            <person name="Liu K.-W."/>
            <person name="Li Z."/>
            <person name="Hsiao Y.-Y."/>
            <person name="Qi Y."/>
            <person name="Fu T."/>
            <person name="Tang G."/>
            <person name="Zhang D."/>
            <person name="Sun W.-H."/>
            <person name="Liu D.-K."/>
            <person name="Li Y."/>
            <person name="Chen G.-Z."/>
            <person name="Liu X.-D."/>
            <person name="Liao X.-Y."/>
            <person name="Jiang Y.-T."/>
            <person name="Yu X."/>
            <person name="Hao Y."/>
            <person name="Huang J."/>
            <person name="Zhao X.-W."/>
            <person name="Ke S."/>
            <person name="Chen Y.-Y."/>
            <person name="Wu W.-L."/>
            <person name="Hsu J.-L."/>
            <person name="Lin Y.-F."/>
            <person name="Huang M.-D."/>
            <person name="Li C.-Y."/>
            <person name="Huang L."/>
            <person name="Wang Z.-W."/>
            <person name="Zhao X."/>
            <person name="Zhong W.-Y."/>
            <person name="Peng D.-H."/>
            <person name="Ahmad S."/>
            <person name="Lan S."/>
            <person name="Zhang J.-S."/>
            <person name="Tsai W.-C."/>
            <person name="Van De Peer Y."/>
            <person name="Liu Z.-J."/>
        </authorList>
    </citation>
    <scope>NUCLEOTIDE SEQUENCE</scope>
    <source>
        <strain evidence="3">CP</strain>
        <tissue evidence="3">Leaves</tissue>
    </source>
</reference>
<keyword evidence="2" id="KW-1133">Transmembrane helix</keyword>
<evidence type="ECO:0000256" key="2">
    <source>
        <dbReference type="SAM" id="Phobius"/>
    </source>
</evidence>
<dbReference type="Pfam" id="PF04749">
    <property type="entry name" value="PLAC8"/>
    <property type="match status" value="1"/>
</dbReference>
<evidence type="ECO:0000256" key="1">
    <source>
        <dbReference type="SAM" id="MobiDB-lite"/>
    </source>
</evidence>
<dbReference type="InterPro" id="IPR006461">
    <property type="entry name" value="PLAC_motif_containing"/>
</dbReference>
<reference evidence="3" key="1">
    <citation type="journal article" date="2023" name="Nat. Commun.">
        <title>Diploid and tetraploid genomes of Acorus and the evolution of monocots.</title>
        <authorList>
            <person name="Ma L."/>
            <person name="Liu K.W."/>
            <person name="Li Z."/>
            <person name="Hsiao Y.Y."/>
            <person name="Qi Y."/>
            <person name="Fu T."/>
            <person name="Tang G.D."/>
            <person name="Zhang D."/>
            <person name="Sun W.H."/>
            <person name="Liu D.K."/>
            <person name="Li Y."/>
            <person name="Chen G.Z."/>
            <person name="Liu X.D."/>
            <person name="Liao X.Y."/>
            <person name="Jiang Y.T."/>
            <person name="Yu X."/>
            <person name="Hao Y."/>
            <person name="Huang J."/>
            <person name="Zhao X.W."/>
            <person name="Ke S."/>
            <person name="Chen Y.Y."/>
            <person name="Wu W.L."/>
            <person name="Hsu J.L."/>
            <person name="Lin Y.F."/>
            <person name="Huang M.D."/>
            <person name="Li C.Y."/>
            <person name="Huang L."/>
            <person name="Wang Z.W."/>
            <person name="Zhao X."/>
            <person name="Zhong W.Y."/>
            <person name="Peng D.H."/>
            <person name="Ahmad S."/>
            <person name="Lan S."/>
            <person name="Zhang J.S."/>
            <person name="Tsai W.C."/>
            <person name="Van de Peer Y."/>
            <person name="Liu Z.J."/>
        </authorList>
    </citation>
    <scope>NUCLEOTIDE SEQUENCE</scope>
    <source>
        <strain evidence="3">CP</strain>
    </source>
</reference>
<keyword evidence="2" id="KW-0812">Transmembrane</keyword>
<feature type="transmembrane region" description="Helical" evidence="2">
    <location>
        <begin position="162"/>
        <end position="181"/>
    </location>
</feature>
<dbReference type="Proteomes" id="UP001180020">
    <property type="component" value="Unassembled WGS sequence"/>
</dbReference>
<feature type="compositionally biased region" description="Polar residues" evidence="1">
    <location>
        <begin position="28"/>
        <end position="39"/>
    </location>
</feature>
<keyword evidence="2" id="KW-0472">Membrane</keyword>
<comment type="caution">
    <text evidence="3">The sequence shown here is derived from an EMBL/GenBank/DDBJ whole genome shotgun (WGS) entry which is preliminary data.</text>
</comment>
<name>A0AAV9E8G7_ACOCL</name>
<keyword evidence="4" id="KW-1185">Reference proteome</keyword>
<dbReference type="PANTHER" id="PTHR15907">
    <property type="entry name" value="DUF614 FAMILY PROTEIN-RELATED"/>
    <property type="match status" value="1"/>
</dbReference>
<evidence type="ECO:0000313" key="3">
    <source>
        <dbReference type="EMBL" id="KAK1309288.1"/>
    </source>
</evidence>
<sequence>MTRPQGDSQTPPPPPTHHRSPPQPPEENYTTTHHYNSAHESYETPHPPSPPPAQFPPQTVHQQQQHYHQNNVAPSTHHAPNYSTQIYTHAIPSPYTTYVVQTPPVPQLHVGNSGTTAWTTGLFDCRDDPNNALVTLCFPCVTFGQIAEIIDSGHSSCGTSGFMYGMVSFCIALPCLLSYSYRTKLRARYNLVETPAPDCLTHFFCECCALSQEYRELRNRGLDPDIGDSLTSYVSVSSVSNNSTNTLDKIRFDNFDYKKI</sequence>
<protein>
    <submittedName>
        <fullName evidence="3">Protein PLANT CADMIUM RESISTANCE 6</fullName>
    </submittedName>
</protein>
<dbReference type="EMBL" id="JAUJYO010000009">
    <property type="protein sequence ID" value="KAK1309288.1"/>
    <property type="molecule type" value="Genomic_DNA"/>
</dbReference>
<feature type="compositionally biased region" description="Pro residues" evidence="1">
    <location>
        <begin position="10"/>
        <end position="25"/>
    </location>
</feature>
<dbReference type="NCBIfam" id="TIGR01571">
    <property type="entry name" value="A_thal_Cys_rich"/>
    <property type="match status" value="1"/>
</dbReference>
<proteinExistence type="predicted"/>
<accession>A0AAV9E8G7</accession>
<gene>
    <name evidence="3" type="primary">PCR6</name>
    <name evidence="3" type="ORF">QJS10_CPA09g02000</name>
</gene>
<organism evidence="3 4">
    <name type="scientific">Acorus calamus</name>
    <name type="common">Sweet flag</name>
    <dbReference type="NCBI Taxonomy" id="4465"/>
    <lineage>
        <taxon>Eukaryota</taxon>
        <taxon>Viridiplantae</taxon>
        <taxon>Streptophyta</taxon>
        <taxon>Embryophyta</taxon>
        <taxon>Tracheophyta</taxon>
        <taxon>Spermatophyta</taxon>
        <taxon>Magnoliopsida</taxon>
        <taxon>Liliopsida</taxon>
        <taxon>Acoraceae</taxon>
        <taxon>Acorus</taxon>
    </lineage>
</organism>
<feature type="region of interest" description="Disordered" evidence="1">
    <location>
        <begin position="1"/>
        <end position="80"/>
    </location>
</feature>
<evidence type="ECO:0000313" key="4">
    <source>
        <dbReference type="Proteomes" id="UP001180020"/>
    </source>
</evidence>